<organism evidence="1">
    <name type="scientific">marine sediment metagenome</name>
    <dbReference type="NCBI Taxonomy" id="412755"/>
    <lineage>
        <taxon>unclassified sequences</taxon>
        <taxon>metagenomes</taxon>
        <taxon>ecological metagenomes</taxon>
    </lineage>
</organism>
<dbReference type="EMBL" id="LAZR01005015">
    <property type="protein sequence ID" value="KKN03619.1"/>
    <property type="molecule type" value="Genomic_DNA"/>
</dbReference>
<reference evidence="1" key="1">
    <citation type="journal article" date="2015" name="Nature">
        <title>Complex archaea that bridge the gap between prokaryotes and eukaryotes.</title>
        <authorList>
            <person name="Spang A."/>
            <person name="Saw J.H."/>
            <person name="Jorgensen S.L."/>
            <person name="Zaremba-Niedzwiedzka K."/>
            <person name="Martijn J."/>
            <person name="Lind A.E."/>
            <person name="van Eijk R."/>
            <person name="Schleper C."/>
            <person name="Guy L."/>
            <person name="Ettema T.J."/>
        </authorList>
    </citation>
    <scope>NUCLEOTIDE SEQUENCE</scope>
</reference>
<evidence type="ECO:0008006" key="2">
    <source>
        <dbReference type="Google" id="ProtNLM"/>
    </source>
</evidence>
<sequence>MRNFKKAQKIVAMACEAEGIRGEWLVGGLRLLTVARLRQSLVVRLRRDTDLSWREIGLICGYSGRACISRKYKKG</sequence>
<evidence type="ECO:0000313" key="1">
    <source>
        <dbReference type="EMBL" id="KKN03619.1"/>
    </source>
</evidence>
<dbReference type="GO" id="GO:0043565">
    <property type="term" value="F:sequence-specific DNA binding"/>
    <property type="evidence" value="ECO:0007669"/>
    <property type="project" value="InterPro"/>
</dbReference>
<protein>
    <recommendedName>
        <fullName evidence="2">Transcriptional regulator</fullName>
    </recommendedName>
</protein>
<dbReference type="SUPFAM" id="SSF48295">
    <property type="entry name" value="TrpR-like"/>
    <property type="match status" value="1"/>
</dbReference>
<name>A0A0F9MCV3_9ZZZZ</name>
<gene>
    <name evidence="1" type="ORF">LCGC14_1105750</name>
</gene>
<comment type="caution">
    <text evidence="1">The sequence shown here is derived from an EMBL/GenBank/DDBJ whole genome shotgun (WGS) entry which is preliminary data.</text>
</comment>
<dbReference type="AlphaFoldDB" id="A0A0F9MCV3"/>
<dbReference type="InterPro" id="IPR010921">
    <property type="entry name" value="Trp_repressor/repl_initiator"/>
</dbReference>
<accession>A0A0F9MCV3</accession>
<proteinExistence type="predicted"/>